<dbReference type="InterPro" id="IPR045379">
    <property type="entry name" value="Crinkler_N"/>
</dbReference>
<evidence type="ECO:0000256" key="3">
    <source>
        <dbReference type="ARBA" id="ARBA00022525"/>
    </source>
</evidence>
<organism evidence="6 7">
    <name type="scientific">Plasmopara halstedii</name>
    <name type="common">Downy mildew of sunflower</name>
    <dbReference type="NCBI Taxonomy" id="4781"/>
    <lineage>
        <taxon>Eukaryota</taxon>
        <taxon>Sar</taxon>
        <taxon>Stramenopiles</taxon>
        <taxon>Oomycota</taxon>
        <taxon>Peronosporomycetes</taxon>
        <taxon>Peronosporales</taxon>
        <taxon>Peronosporaceae</taxon>
        <taxon>Plasmopara</taxon>
    </lineage>
</organism>
<evidence type="ECO:0000256" key="2">
    <source>
        <dbReference type="ARBA" id="ARBA00004613"/>
    </source>
</evidence>
<evidence type="ECO:0000259" key="5">
    <source>
        <dbReference type="Pfam" id="PF20147"/>
    </source>
</evidence>
<keyword evidence="7" id="KW-1185">Reference proteome</keyword>
<dbReference type="GO" id="GO:0005576">
    <property type="term" value="C:extracellular region"/>
    <property type="evidence" value="ECO:0007669"/>
    <property type="project" value="UniProtKB-SubCell"/>
</dbReference>
<feature type="domain" description="Crinkler effector protein N-terminal" evidence="5">
    <location>
        <begin position="2"/>
        <end position="113"/>
    </location>
</feature>
<dbReference type="GeneID" id="36395393"/>
<feature type="region of interest" description="Disordered" evidence="4">
    <location>
        <begin position="126"/>
        <end position="150"/>
    </location>
</feature>
<evidence type="ECO:0000313" key="6">
    <source>
        <dbReference type="EMBL" id="CEG36016.1"/>
    </source>
</evidence>
<reference evidence="7" key="1">
    <citation type="submission" date="2014-09" db="EMBL/GenBank/DDBJ databases">
        <authorList>
            <person name="Sharma Rahul"/>
            <person name="Thines Marco"/>
        </authorList>
    </citation>
    <scope>NUCLEOTIDE SEQUENCE [LARGE SCALE GENOMIC DNA]</scope>
</reference>
<comment type="subcellular location">
    <subcellularLocation>
        <location evidence="1">Host cell</location>
    </subcellularLocation>
    <subcellularLocation>
        <location evidence="2">Secreted</location>
    </subcellularLocation>
</comment>
<dbReference type="Proteomes" id="UP000054928">
    <property type="component" value="Unassembled WGS sequence"/>
</dbReference>
<dbReference type="GO" id="GO:0043657">
    <property type="term" value="C:host cell"/>
    <property type="evidence" value="ECO:0007669"/>
    <property type="project" value="UniProtKB-SubCell"/>
</dbReference>
<sequence length="310" mass="34710">MVTLSCAVVGAAGSAFPVDIDEIKLVGHLKDMIKVKKPNDFKNIDPDKLQLFLAKTADGVWLSSKDPAVVALQSGDVPDQLKTLLIMEMYPADEIGEVFERAPTKKTIHVLVVVPKDENDRSAAMALGKNQEEYEKTSTRDTNKKRRNRDIDSSLPYSSLSWTDLEPILSIEDFNLEASAVPQKVVEELRDRLMQVCKLYGDVYSGKEGKQDVEGKNVHVHGRFEFVLKRGKKHVSIVEAKRDDFRKKSCVVGLHAKHDPVVDPLPSRPSCSTAKLHGAHEFPSGDGLMMQQKNHNVTMPDKKMQYFPLF</sequence>
<accession>A0A0P1A6Z5</accession>
<dbReference type="EMBL" id="CCYD01000109">
    <property type="protein sequence ID" value="CEG36016.1"/>
    <property type="molecule type" value="Genomic_DNA"/>
</dbReference>
<dbReference type="AlphaFoldDB" id="A0A0P1A6Z5"/>
<proteinExistence type="predicted"/>
<keyword evidence="3" id="KW-0964">Secreted</keyword>
<dbReference type="Pfam" id="PF20147">
    <property type="entry name" value="Crinkler"/>
    <property type="match status" value="1"/>
</dbReference>
<evidence type="ECO:0000256" key="4">
    <source>
        <dbReference type="SAM" id="MobiDB-lite"/>
    </source>
</evidence>
<dbReference type="RefSeq" id="XP_024572385.1">
    <property type="nucleotide sequence ID" value="XM_024730603.1"/>
</dbReference>
<evidence type="ECO:0000256" key="1">
    <source>
        <dbReference type="ARBA" id="ARBA00004340"/>
    </source>
</evidence>
<dbReference type="OMA" id="YVEWRFL"/>
<evidence type="ECO:0000313" key="7">
    <source>
        <dbReference type="Proteomes" id="UP000054928"/>
    </source>
</evidence>
<dbReference type="OrthoDB" id="114370at2759"/>
<name>A0A0P1A6Z5_PLAHL</name>
<protein>
    <submittedName>
        <fullName evidence="6">CRN-like protein</fullName>
    </submittedName>
</protein>
<feature type="compositionally biased region" description="Basic and acidic residues" evidence="4">
    <location>
        <begin position="130"/>
        <end position="142"/>
    </location>
</feature>